<dbReference type="Proteomes" id="UP000786989">
    <property type="component" value="Unassembled WGS sequence"/>
</dbReference>
<reference evidence="1" key="4">
    <citation type="submission" date="2021-09" db="EMBL/GenBank/DDBJ databases">
        <authorList>
            <person name="Gilroy R."/>
        </authorList>
    </citation>
    <scope>NUCLEOTIDE SEQUENCE</scope>
    <source>
        <strain evidence="1">ChiGjej6B6-11269</strain>
    </source>
</reference>
<evidence type="ECO:0000313" key="1">
    <source>
        <dbReference type="EMBL" id="HJF65058.1"/>
    </source>
</evidence>
<name>A0A3N0AVX3_9ACTN</name>
<reference evidence="2" key="2">
    <citation type="journal article" date="2019" name="Microbiol. Resour. Announc.">
        <title>Draft Genome Sequences of Type Strains of Gordonibacter faecihominis, Paraeggerthella hongkongensis, Parvibacter caecicola,Slackia equolifaciens, Slackia faecicanis, and Slackia isoflavoniconvertens.</title>
        <authorList>
            <person name="Danylec N."/>
            <person name="Stoll D.A."/>
            <person name="Dotsch A."/>
            <person name="Huch M."/>
        </authorList>
    </citation>
    <scope>NUCLEOTIDE SEQUENCE</scope>
    <source>
        <strain evidence="2">DSM 24851</strain>
    </source>
</reference>
<evidence type="ECO:0000313" key="2">
    <source>
        <dbReference type="EMBL" id="RNL38838.1"/>
    </source>
</evidence>
<protein>
    <submittedName>
        <fullName evidence="2">Pilus assembly protein HicB</fullName>
    </submittedName>
    <submittedName>
        <fullName evidence="1">Toxin-antitoxin system antitoxin subunit</fullName>
    </submittedName>
</protein>
<dbReference type="RefSeq" id="WP_123209277.1">
    <property type="nucleotide sequence ID" value="NZ_JBHTHO010000012.1"/>
</dbReference>
<sequence length="82" mass="9307">MAEWKLANGYILTDEEIERRAAEYESGNWEGHLERIHQGRPPVSDEPLVPVTIKFPASMLAQIDAKAKNRSDYIRRVVAASL</sequence>
<reference evidence="3" key="1">
    <citation type="submission" date="2018-05" db="EMBL/GenBank/DDBJ databases">
        <title>Genome Sequencing of selected type strains of the family Eggerthellaceae.</title>
        <authorList>
            <person name="Danylec N."/>
            <person name="Stoll D.A."/>
            <person name="Doetsch A."/>
            <person name="Huch M."/>
        </authorList>
    </citation>
    <scope>NUCLEOTIDE SEQUENCE [LARGE SCALE GENOMIC DNA]</scope>
    <source>
        <strain evidence="3">DSM 24851</strain>
    </source>
</reference>
<reference evidence="1" key="3">
    <citation type="journal article" date="2021" name="PeerJ">
        <title>Extensive microbial diversity within the chicken gut microbiome revealed by metagenomics and culture.</title>
        <authorList>
            <person name="Gilroy R."/>
            <person name="Ravi A."/>
            <person name="Getino M."/>
            <person name="Pursley I."/>
            <person name="Horton D.L."/>
            <person name="Alikhan N.F."/>
            <person name="Baker D."/>
            <person name="Gharbi K."/>
            <person name="Hall N."/>
            <person name="Watson M."/>
            <person name="Adriaenssens E.M."/>
            <person name="Foster-Nyarko E."/>
            <person name="Jarju S."/>
            <person name="Secka A."/>
            <person name="Antonio M."/>
            <person name="Oren A."/>
            <person name="Chaudhuri R.R."/>
            <person name="La Ragione R."/>
            <person name="Hildebrand F."/>
            <person name="Pallen M.J."/>
        </authorList>
    </citation>
    <scope>NUCLEOTIDE SEQUENCE</scope>
    <source>
        <strain evidence="1">ChiGjej6B6-11269</strain>
    </source>
</reference>
<gene>
    <name evidence="2" type="ORF">DMP06_08340</name>
    <name evidence="1" type="ORF">K8U77_02930</name>
</gene>
<proteinExistence type="predicted"/>
<organism evidence="2 3">
    <name type="scientific">Slackia equolifaciens</name>
    <dbReference type="NCBI Taxonomy" id="498718"/>
    <lineage>
        <taxon>Bacteria</taxon>
        <taxon>Bacillati</taxon>
        <taxon>Actinomycetota</taxon>
        <taxon>Coriobacteriia</taxon>
        <taxon>Eggerthellales</taxon>
        <taxon>Eggerthellaceae</taxon>
        <taxon>Slackia</taxon>
    </lineage>
</organism>
<evidence type="ECO:0000313" key="3">
    <source>
        <dbReference type="Proteomes" id="UP000269591"/>
    </source>
</evidence>
<keyword evidence="3" id="KW-1185">Reference proteome</keyword>
<dbReference type="OrthoDB" id="3255885at2"/>
<dbReference type="EMBL" id="DYWI01000047">
    <property type="protein sequence ID" value="HJF65058.1"/>
    <property type="molecule type" value="Genomic_DNA"/>
</dbReference>
<dbReference type="Proteomes" id="UP000269591">
    <property type="component" value="Unassembled WGS sequence"/>
</dbReference>
<dbReference type="AlphaFoldDB" id="A0A3N0AVX3"/>
<dbReference type="EMBL" id="QIBX01000015">
    <property type="protein sequence ID" value="RNL38838.1"/>
    <property type="molecule type" value="Genomic_DNA"/>
</dbReference>
<accession>A0A3N0AVX3</accession>
<comment type="caution">
    <text evidence="2">The sequence shown here is derived from an EMBL/GenBank/DDBJ whole genome shotgun (WGS) entry which is preliminary data.</text>
</comment>